<dbReference type="InterPro" id="IPR036182">
    <property type="entry name" value="PCuAC_sf"/>
</dbReference>
<accession>A0A919F6T6</accession>
<keyword evidence="3" id="KW-1185">Reference proteome</keyword>
<sequence length="151" mass="16016">MIVGMKTTLALVAGWLLASSFAAHAAPQCLPRFEGGWIRLPANAAMPMSAGFGRFANACKAQAEVVSASSPAFGDVSLHETTQVDGVSRMREVEALPLPAGGKAELRPGGLHLMLMQAKQPLREGERLPVAFKLRDGREVLGELEVRKAAP</sequence>
<dbReference type="SUPFAM" id="SSF110087">
    <property type="entry name" value="DR1885-like metal-binding protein"/>
    <property type="match status" value="1"/>
</dbReference>
<evidence type="ECO:0000313" key="2">
    <source>
        <dbReference type="EMBL" id="GHH51305.1"/>
    </source>
</evidence>
<reference evidence="2" key="1">
    <citation type="journal article" date="2014" name="Int. J. Syst. Evol. Microbiol.">
        <title>Complete genome sequence of Corynebacterium casei LMG S-19264T (=DSM 44701T), isolated from a smear-ripened cheese.</title>
        <authorList>
            <consortium name="US DOE Joint Genome Institute (JGI-PGF)"/>
            <person name="Walter F."/>
            <person name="Albersmeier A."/>
            <person name="Kalinowski J."/>
            <person name="Ruckert C."/>
        </authorList>
    </citation>
    <scope>NUCLEOTIDE SEQUENCE</scope>
    <source>
        <strain evidence="2">JCM 13306</strain>
    </source>
</reference>
<comment type="caution">
    <text evidence="2">The sequence shown here is derived from an EMBL/GenBank/DDBJ whole genome shotgun (WGS) entry which is preliminary data.</text>
</comment>
<dbReference type="PANTHER" id="PTHR36302">
    <property type="entry name" value="BLR7088 PROTEIN"/>
    <property type="match status" value="1"/>
</dbReference>
<keyword evidence="1" id="KW-0732">Signal</keyword>
<dbReference type="Pfam" id="PF04314">
    <property type="entry name" value="PCuAC"/>
    <property type="match status" value="1"/>
</dbReference>
<proteinExistence type="predicted"/>
<feature type="chain" id="PRO_5036698978" description="Copper chaperone PCu(A)C" evidence="1">
    <location>
        <begin position="26"/>
        <end position="151"/>
    </location>
</feature>
<dbReference type="InterPro" id="IPR058248">
    <property type="entry name" value="Lxx211020-like"/>
</dbReference>
<protein>
    <recommendedName>
        <fullName evidence="4">Copper chaperone PCu(A)C</fullName>
    </recommendedName>
</protein>
<name>A0A919F6T6_9XANT</name>
<feature type="signal peptide" evidence="1">
    <location>
        <begin position="1"/>
        <end position="25"/>
    </location>
</feature>
<dbReference type="Proteomes" id="UP000623958">
    <property type="component" value="Unassembled WGS sequence"/>
</dbReference>
<gene>
    <name evidence="2" type="ORF">GCM10009090_13380</name>
</gene>
<organism evidence="2 3">
    <name type="scientific">Xanthomonas boreopolis</name>
    <dbReference type="NCBI Taxonomy" id="86183"/>
    <lineage>
        <taxon>Bacteria</taxon>
        <taxon>Pseudomonadati</taxon>
        <taxon>Pseudomonadota</taxon>
        <taxon>Gammaproteobacteria</taxon>
        <taxon>Lysobacterales</taxon>
        <taxon>Lysobacteraceae</taxon>
        <taxon>Xanthomonas</taxon>
    </lineage>
</organism>
<dbReference type="AlphaFoldDB" id="A0A919F6T6"/>
<evidence type="ECO:0000313" key="3">
    <source>
        <dbReference type="Proteomes" id="UP000623958"/>
    </source>
</evidence>
<reference evidence="2" key="2">
    <citation type="submission" date="2020-09" db="EMBL/GenBank/DDBJ databases">
        <authorList>
            <person name="Sun Q."/>
            <person name="Ohkuma M."/>
        </authorList>
    </citation>
    <scope>NUCLEOTIDE SEQUENCE</scope>
    <source>
        <strain evidence="2">JCM 13306</strain>
    </source>
</reference>
<evidence type="ECO:0000256" key="1">
    <source>
        <dbReference type="SAM" id="SignalP"/>
    </source>
</evidence>
<dbReference type="InterPro" id="IPR007410">
    <property type="entry name" value="LpqE-like"/>
</dbReference>
<dbReference type="PANTHER" id="PTHR36302:SF1">
    <property type="entry name" value="COPPER CHAPERONE PCU(A)C"/>
    <property type="match status" value="1"/>
</dbReference>
<dbReference type="EMBL" id="BNBA01000008">
    <property type="protein sequence ID" value="GHH51305.1"/>
    <property type="molecule type" value="Genomic_DNA"/>
</dbReference>
<dbReference type="Gene3D" id="2.60.40.1890">
    <property type="entry name" value="PCu(A)C copper chaperone"/>
    <property type="match status" value="1"/>
</dbReference>
<evidence type="ECO:0008006" key="4">
    <source>
        <dbReference type="Google" id="ProtNLM"/>
    </source>
</evidence>